<evidence type="ECO:0000313" key="2">
    <source>
        <dbReference type="EMBL" id="MBM9617237.1"/>
    </source>
</evidence>
<dbReference type="RefSeq" id="WP_205371658.1">
    <property type="nucleotide sequence ID" value="NZ_JAFEJA010000001.1"/>
</dbReference>
<evidence type="ECO:0000256" key="1">
    <source>
        <dbReference type="SAM" id="SignalP"/>
    </source>
</evidence>
<protein>
    <recommendedName>
        <fullName evidence="4">Secreted protein</fullName>
    </recommendedName>
</protein>
<feature type="signal peptide" evidence="1">
    <location>
        <begin position="1"/>
        <end position="34"/>
    </location>
</feature>
<keyword evidence="3" id="KW-1185">Reference proteome</keyword>
<dbReference type="EMBL" id="JAFEJA010000001">
    <property type="protein sequence ID" value="MBM9617237.1"/>
    <property type="molecule type" value="Genomic_DNA"/>
</dbReference>
<evidence type="ECO:0008006" key="4">
    <source>
        <dbReference type="Google" id="ProtNLM"/>
    </source>
</evidence>
<reference evidence="2 3" key="1">
    <citation type="journal article" date="2016" name="Arch. Microbiol.">
        <title>Streptomyces zhihengii sp. nov., isolated from rhizospheric soil of Psammosilene tunicoides.</title>
        <authorList>
            <person name="Huang M.J."/>
            <person name="Fei J.J."/>
            <person name="Salam N."/>
            <person name="Kim C.J."/>
            <person name="Hozzein W.N."/>
            <person name="Xiao M."/>
            <person name="Huang H.Q."/>
            <person name="Li W.J."/>
        </authorList>
    </citation>
    <scope>NUCLEOTIDE SEQUENCE [LARGE SCALE GENOMIC DNA]</scope>
    <source>
        <strain evidence="2 3">YIM T102</strain>
    </source>
</reference>
<feature type="chain" id="PRO_5047447239" description="Secreted protein" evidence="1">
    <location>
        <begin position="35"/>
        <end position="135"/>
    </location>
</feature>
<sequence length="135" mass="14223">MFRLTAGKHRRRELGLLAASALMLTFLVPATASAATSQVAVTCYGGSVGISLPPNGYSGDYTTSSRCSDINLRIDSGGGQWVAVCWARHGTCQGSWTWVPEDVGYRVVATDVLDGTTFYFTTTGGGGTRGGRTAY</sequence>
<accession>A0ABS2UHX6</accession>
<dbReference type="Proteomes" id="UP000664109">
    <property type="component" value="Unassembled WGS sequence"/>
</dbReference>
<name>A0ABS2UHX6_9ACTN</name>
<proteinExistence type="predicted"/>
<evidence type="ECO:0000313" key="3">
    <source>
        <dbReference type="Proteomes" id="UP000664109"/>
    </source>
</evidence>
<comment type="caution">
    <text evidence="2">The sequence shown here is derived from an EMBL/GenBank/DDBJ whole genome shotgun (WGS) entry which is preliminary data.</text>
</comment>
<organism evidence="2 3">
    <name type="scientific">Streptomyces zhihengii</name>
    <dbReference type="NCBI Taxonomy" id="1818004"/>
    <lineage>
        <taxon>Bacteria</taxon>
        <taxon>Bacillati</taxon>
        <taxon>Actinomycetota</taxon>
        <taxon>Actinomycetes</taxon>
        <taxon>Kitasatosporales</taxon>
        <taxon>Streptomycetaceae</taxon>
        <taxon>Streptomyces</taxon>
    </lineage>
</organism>
<gene>
    <name evidence="2" type="ORF">JE024_00545</name>
</gene>
<keyword evidence="1" id="KW-0732">Signal</keyword>